<keyword evidence="6" id="KW-0520">NAD</keyword>
<dbReference type="Gene3D" id="3.30.390.30">
    <property type="match status" value="1"/>
</dbReference>
<dbReference type="Pfam" id="PF02852">
    <property type="entry name" value="Pyr_redox_dim"/>
    <property type="match status" value="1"/>
</dbReference>
<dbReference type="RefSeq" id="WP_148598489.1">
    <property type="nucleotide sequence ID" value="NZ_CP042997.1"/>
</dbReference>
<dbReference type="InterPro" id="IPR036188">
    <property type="entry name" value="FAD/NAD-bd_sf"/>
</dbReference>
<comment type="cofactor">
    <cofactor evidence="6">
        <name>FAD</name>
        <dbReference type="ChEBI" id="CHEBI:57692"/>
    </cofactor>
    <text evidence="6">Binds 1 FAD per subunit.</text>
</comment>
<feature type="binding site" evidence="6">
    <location>
        <position position="52"/>
    </location>
    <ligand>
        <name>FAD</name>
        <dbReference type="ChEBI" id="CHEBI:57692"/>
    </ligand>
</feature>
<dbReference type="GO" id="GO:0003955">
    <property type="term" value="F:NAD(P)H dehydrogenase (quinone) activity"/>
    <property type="evidence" value="ECO:0007669"/>
    <property type="project" value="TreeGrafter"/>
</dbReference>
<dbReference type="PANTHER" id="PTHR43014:SF2">
    <property type="entry name" value="MERCURIC REDUCTASE"/>
    <property type="match status" value="1"/>
</dbReference>
<feature type="domain" description="FAD/NAD(P)-binding" evidence="9">
    <location>
        <begin position="9"/>
        <end position="321"/>
    </location>
</feature>
<feature type="binding site" evidence="6">
    <location>
        <position position="115"/>
    </location>
    <ligand>
        <name>FAD</name>
        <dbReference type="ChEBI" id="CHEBI:57692"/>
    </ligand>
</feature>
<evidence type="ECO:0000259" key="9">
    <source>
        <dbReference type="Pfam" id="PF07992"/>
    </source>
</evidence>
<dbReference type="InterPro" id="IPR023753">
    <property type="entry name" value="FAD/NAD-binding_dom"/>
</dbReference>
<evidence type="ECO:0000256" key="1">
    <source>
        <dbReference type="ARBA" id="ARBA00007532"/>
    </source>
</evidence>
<feature type="domain" description="Pyridine nucleotide-disulphide oxidoreductase dimerisation" evidence="8">
    <location>
        <begin position="343"/>
        <end position="449"/>
    </location>
</feature>
<proteinExistence type="inferred from homology"/>
<keyword evidence="3 6" id="KW-0274">FAD</keyword>
<dbReference type="PANTHER" id="PTHR43014">
    <property type="entry name" value="MERCURIC REDUCTASE"/>
    <property type="match status" value="1"/>
</dbReference>
<feature type="binding site" evidence="6">
    <location>
        <begin position="181"/>
        <end position="188"/>
    </location>
    <ligand>
        <name>NAD(+)</name>
        <dbReference type="ChEBI" id="CHEBI:57540"/>
    </ligand>
</feature>
<evidence type="ECO:0000256" key="5">
    <source>
        <dbReference type="PIRSR" id="PIRSR000350-2"/>
    </source>
</evidence>
<keyword evidence="4 10" id="KW-0560">Oxidoreductase</keyword>
<dbReference type="OrthoDB" id="230580at2"/>
<dbReference type="GO" id="GO:0016152">
    <property type="term" value="F:mercury (II) reductase (NADP+) activity"/>
    <property type="evidence" value="ECO:0007669"/>
    <property type="project" value="UniProtKB-EC"/>
</dbReference>
<protein>
    <submittedName>
        <fullName evidence="10">Mercuric reductase</fullName>
        <ecNumber evidence="10">1.16.1.1</ecNumber>
    </submittedName>
</protein>
<sequence length="462" mass="48451">MSDDHYENLVIGSGEAGKYLAWTLGGKGQRTAVVERWKVGGACPNVACLPSKNVIHGAKVAEFVREASTYGIHTGPATVDMAGVTARKRAMVEGLQALHMEKFRASGAEIVMGEGRFVGPRTVRVALNGGGERVLKADRVFLDVGSRASLPDVPGLADARPMTHVEALELERLPEHLVVLGGGYVGLEFAQALRRFGGRVTILQRSRLLAGEDPDVSEALTQLMADEGIAVRTGASVASVSGTSGEEVTIALAGGAAIEATHLLVATGRTPNTDSLDAAAGGVELDAHGYVRVNERLETTADGVWAMGDCAGSPKFTHASYDDFRVVLANLSGGSRTTAGRLIPSCLFTDPELAHVGLSETQAKAKGIPYRLARMPMASILRTRTISAPRGFVKALIAAEPDDRILGFTAFGAEASELLAAVQTAMVGGLPYTALRDAIFSHPTMSEGLNVLFGGRLQAVQA</sequence>
<evidence type="ECO:0000256" key="4">
    <source>
        <dbReference type="ARBA" id="ARBA00023002"/>
    </source>
</evidence>
<dbReference type="Proteomes" id="UP000324233">
    <property type="component" value="Chromosome"/>
</dbReference>
<dbReference type="PRINTS" id="PR00411">
    <property type="entry name" value="PNDRDTASEI"/>
</dbReference>
<evidence type="ECO:0000313" key="10">
    <source>
        <dbReference type="EMBL" id="QEH39140.1"/>
    </source>
</evidence>
<keyword evidence="2" id="KW-0285">Flavoprotein</keyword>
<evidence type="ECO:0000256" key="2">
    <source>
        <dbReference type="ARBA" id="ARBA00022630"/>
    </source>
</evidence>
<comment type="similarity">
    <text evidence="1">Belongs to the class-I pyridine nucleotide-disulfide oxidoreductase family.</text>
</comment>
<dbReference type="SUPFAM" id="SSF51905">
    <property type="entry name" value="FAD/NAD(P)-binding domain"/>
    <property type="match status" value="1"/>
</dbReference>
<feature type="binding site" evidence="6">
    <location>
        <position position="268"/>
    </location>
    <ligand>
        <name>NAD(+)</name>
        <dbReference type="ChEBI" id="CHEBI:57540"/>
    </ligand>
</feature>
<evidence type="ECO:0000256" key="7">
    <source>
        <dbReference type="PIRSR" id="PIRSR000350-4"/>
    </source>
</evidence>
<reference evidence="10 11" key="1">
    <citation type="submission" date="2019-08" db="EMBL/GenBank/DDBJ databases">
        <title>Deep-cultivation of Planctomycetes and their phenomic and genomic characterization uncovers novel biology.</title>
        <authorList>
            <person name="Wiegand S."/>
            <person name="Jogler M."/>
            <person name="Boedeker C."/>
            <person name="Pinto D."/>
            <person name="Vollmers J."/>
            <person name="Rivas-Marin E."/>
            <person name="Kohn T."/>
            <person name="Peeters S.H."/>
            <person name="Heuer A."/>
            <person name="Rast P."/>
            <person name="Oberbeckmann S."/>
            <person name="Bunk B."/>
            <person name="Jeske O."/>
            <person name="Meyerdierks A."/>
            <person name="Storesund J.E."/>
            <person name="Kallscheuer N."/>
            <person name="Luecker S."/>
            <person name="Lage O.M."/>
            <person name="Pohl T."/>
            <person name="Merkel B.J."/>
            <person name="Hornburger P."/>
            <person name="Mueller R.-W."/>
            <person name="Bruemmer F."/>
            <person name="Labrenz M."/>
            <person name="Spormann A.M."/>
            <person name="Op den Camp H."/>
            <person name="Overmann J."/>
            <person name="Amann R."/>
            <person name="Jetten M.S.M."/>
            <person name="Mascher T."/>
            <person name="Medema M.H."/>
            <person name="Devos D.P."/>
            <person name="Kaster A.-K."/>
            <person name="Ovreas L."/>
            <person name="Rohde M."/>
            <person name="Galperin M.Y."/>
            <person name="Jogler C."/>
        </authorList>
    </citation>
    <scope>NUCLEOTIDE SEQUENCE [LARGE SCALE GENOMIC DNA]</scope>
    <source>
        <strain evidence="10 11">OJF2</strain>
    </source>
</reference>
<keyword evidence="6" id="KW-0547">Nucleotide-binding</keyword>
<dbReference type="SUPFAM" id="SSF55424">
    <property type="entry name" value="FAD/NAD-linked reductases, dimerisation (C-terminal) domain"/>
    <property type="match status" value="1"/>
</dbReference>
<dbReference type="AlphaFoldDB" id="A0A5B9WH24"/>
<dbReference type="EC" id="1.16.1.1" evidence="10"/>
<accession>A0A5B9WH24</accession>
<dbReference type="PRINTS" id="PR00368">
    <property type="entry name" value="FADPNR"/>
</dbReference>
<dbReference type="FunFam" id="3.30.390.30:FF:000001">
    <property type="entry name" value="Dihydrolipoyl dehydrogenase"/>
    <property type="match status" value="1"/>
</dbReference>
<organism evidence="10 11">
    <name type="scientific">Aquisphaera giovannonii</name>
    <dbReference type="NCBI Taxonomy" id="406548"/>
    <lineage>
        <taxon>Bacteria</taxon>
        <taxon>Pseudomonadati</taxon>
        <taxon>Planctomycetota</taxon>
        <taxon>Planctomycetia</taxon>
        <taxon>Isosphaerales</taxon>
        <taxon>Isosphaeraceae</taxon>
        <taxon>Aquisphaera</taxon>
    </lineage>
</organism>
<evidence type="ECO:0000259" key="8">
    <source>
        <dbReference type="Pfam" id="PF02852"/>
    </source>
</evidence>
<dbReference type="EMBL" id="CP042997">
    <property type="protein sequence ID" value="QEH39140.1"/>
    <property type="molecule type" value="Genomic_DNA"/>
</dbReference>
<dbReference type="GO" id="GO:0050660">
    <property type="term" value="F:flavin adenine dinucleotide binding"/>
    <property type="evidence" value="ECO:0007669"/>
    <property type="project" value="TreeGrafter"/>
</dbReference>
<evidence type="ECO:0000256" key="3">
    <source>
        <dbReference type="ARBA" id="ARBA00022827"/>
    </source>
</evidence>
<dbReference type="InterPro" id="IPR016156">
    <property type="entry name" value="FAD/NAD-linked_Rdtase_dimer_sf"/>
</dbReference>
<dbReference type="InterPro" id="IPR001100">
    <property type="entry name" value="Pyr_nuc-diS_OxRdtase"/>
</dbReference>
<dbReference type="Pfam" id="PF07992">
    <property type="entry name" value="Pyr_redox_2"/>
    <property type="match status" value="1"/>
</dbReference>
<feature type="active site" description="Proton acceptor" evidence="5">
    <location>
        <position position="442"/>
    </location>
</feature>
<evidence type="ECO:0000313" key="11">
    <source>
        <dbReference type="Proteomes" id="UP000324233"/>
    </source>
</evidence>
<gene>
    <name evidence="10" type="primary">merA_2</name>
    <name evidence="10" type="ORF">OJF2_77520</name>
</gene>
<dbReference type="PIRSF" id="PIRSF000350">
    <property type="entry name" value="Mercury_reductase_MerA"/>
    <property type="match status" value="1"/>
</dbReference>
<dbReference type="InterPro" id="IPR004099">
    <property type="entry name" value="Pyr_nucl-diS_OxRdtase_dimer"/>
</dbReference>
<dbReference type="Gene3D" id="3.50.50.60">
    <property type="entry name" value="FAD/NAD(P)-binding domain"/>
    <property type="match status" value="2"/>
</dbReference>
<dbReference type="KEGG" id="agv:OJF2_77520"/>
<evidence type="ECO:0000256" key="6">
    <source>
        <dbReference type="PIRSR" id="PIRSR000350-3"/>
    </source>
</evidence>
<feature type="binding site" evidence="6">
    <location>
        <position position="309"/>
    </location>
    <ligand>
        <name>FAD</name>
        <dbReference type="ChEBI" id="CHEBI:57692"/>
    </ligand>
</feature>
<name>A0A5B9WH24_9BACT</name>
<keyword evidence="11" id="KW-1185">Reference proteome</keyword>
<feature type="disulfide bond" description="Redox-active" evidence="7">
    <location>
        <begin position="43"/>
        <end position="48"/>
    </location>
</feature>